<sequence length="64" mass="7571">MYYYTAANNDLEVTSIRKRQKLHGYLEFLQQTGIVSMTTSNSNYCLTHKVYYTTTWCPYCGHNF</sequence>
<keyword evidence="2" id="KW-1185">Reference proteome</keyword>
<dbReference type="AlphaFoldDB" id="A0A162R1M9"/>
<name>A0A162R1M9_MUCCL</name>
<accession>A0A162R1M9</accession>
<comment type="caution">
    <text evidence="1">The sequence shown here is derived from an EMBL/GenBank/DDBJ whole genome shotgun (WGS) entry which is preliminary data.</text>
</comment>
<feature type="non-terminal residue" evidence="1">
    <location>
        <position position="64"/>
    </location>
</feature>
<dbReference type="OrthoDB" id="2227559at2759"/>
<dbReference type="Proteomes" id="UP000077051">
    <property type="component" value="Unassembled WGS sequence"/>
</dbReference>
<gene>
    <name evidence="1" type="ORF">MUCCIDRAFT_154681</name>
</gene>
<evidence type="ECO:0000313" key="2">
    <source>
        <dbReference type="Proteomes" id="UP000077051"/>
    </source>
</evidence>
<proteinExistence type="predicted"/>
<protein>
    <submittedName>
        <fullName evidence="1">Uncharacterized protein</fullName>
    </submittedName>
</protein>
<reference evidence="1 2" key="1">
    <citation type="submission" date="2015-06" db="EMBL/GenBank/DDBJ databases">
        <title>Expansion of signal transduction pathways in fungi by whole-genome duplication.</title>
        <authorList>
            <consortium name="DOE Joint Genome Institute"/>
            <person name="Corrochano L.M."/>
            <person name="Kuo A."/>
            <person name="Marcet-Houben M."/>
            <person name="Polaino S."/>
            <person name="Salamov A."/>
            <person name="Villalobos J.M."/>
            <person name="Alvarez M.I."/>
            <person name="Avalos J."/>
            <person name="Benito E.P."/>
            <person name="Benoit I."/>
            <person name="Burger G."/>
            <person name="Camino L.P."/>
            <person name="Canovas D."/>
            <person name="Cerda-Olmedo E."/>
            <person name="Cheng J.-F."/>
            <person name="Dominguez A."/>
            <person name="Elias M."/>
            <person name="Eslava A.P."/>
            <person name="Glaser F."/>
            <person name="Grimwood J."/>
            <person name="Gutierrez G."/>
            <person name="Heitman J."/>
            <person name="Henrissat B."/>
            <person name="Iturriaga E.A."/>
            <person name="Lang B.F."/>
            <person name="Lavin J.L."/>
            <person name="Lee S."/>
            <person name="Li W."/>
            <person name="Lindquist E."/>
            <person name="Lopez-Garcia S."/>
            <person name="Luque E.M."/>
            <person name="Marcos A.T."/>
            <person name="Martin J."/>
            <person name="Mccluskey K."/>
            <person name="Medina H.R."/>
            <person name="Miralles-Duran A."/>
            <person name="Miyazaki A."/>
            <person name="Munoz-Torres E."/>
            <person name="Oguiza J.A."/>
            <person name="Ohm R."/>
            <person name="Olmedo M."/>
            <person name="Orejas M."/>
            <person name="Ortiz-Castellanos L."/>
            <person name="Pisabarro A.G."/>
            <person name="Rodriguez-Romero J."/>
            <person name="Ruiz-Herrera J."/>
            <person name="Ruiz-Vazquez R."/>
            <person name="Sanz C."/>
            <person name="Schackwitz W."/>
            <person name="Schmutz J."/>
            <person name="Shahriari M."/>
            <person name="Shelest E."/>
            <person name="Silva-Franco F."/>
            <person name="Soanes D."/>
            <person name="Syed K."/>
            <person name="Tagua V.G."/>
            <person name="Talbot N.J."/>
            <person name="Thon M."/>
            <person name="De Vries R.P."/>
            <person name="Wiebenga A."/>
            <person name="Yadav J.S."/>
            <person name="Braun E.L."/>
            <person name="Baker S."/>
            <person name="Garre V."/>
            <person name="Horwitz B."/>
            <person name="Torres-Martinez S."/>
            <person name="Idnurm A."/>
            <person name="Herrera-Estrella A."/>
            <person name="Gabaldon T."/>
            <person name="Grigoriev I.V."/>
        </authorList>
    </citation>
    <scope>NUCLEOTIDE SEQUENCE [LARGE SCALE GENOMIC DNA]</scope>
    <source>
        <strain evidence="1 2">CBS 277.49</strain>
    </source>
</reference>
<evidence type="ECO:0000313" key="1">
    <source>
        <dbReference type="EMBL" id="OAD07450.1"/>
    </source>
</evidence>
<dbReference type="EMBL" id="AMYB01000001">
    <property type="protein sequence ID" value="OAD07450.1"/>
    <property type="molecule type" value="Genomic_DNA"/>
</dbReference>
<organism evidence="1 2">
    <name type="scientific">Mucor lusitanicus CBS 277.49</name>
    <dbReference type="NCBI Taxonomy" id="747725"/>
    <lineage>
        <taxon>Eukaryota</taxon>
        <taxon>Fungi</taxon>
        <taxon>Fungi incertae sedis</taxon>
        <taxon>Mucoromycota</taxon>
        <taxon>Mucoromycotina</taxon>
        <taxon>Mucoromycetes</taxon>
        <taxon>Mucorales</taxon>
        <taxon>Mucorineae</taxon>
        <taxon>Mucoraceae</taxon>
        <taxon>Mucor</taxon>
    </lineage>
</organism>
<dbReference type="VEuPathDB" id="FungiDB:MUCCIDRAFT_154681"/>